<keyword evidence="5 6" id="KW-0472">Membrane</keyword>
<keyword evidence="9" id="KW-1185">Reference proteome</keyword>
<feature type="transmembrane region" description="Helical" evidence="6">
    <location>
        <begin position="196"/>
        <end position="215"/>
    </location>
</feature>
<dbReference type="EMBL" id="JACJVP010000022">
    <property type="protein sequence ID" value="MBB6671571.1"/>
    <property type="molecule type" value="Genomic_DNA"/>
</dbReference>
<evidence type="ECO:0000256" key="5">
    <source>
        <dbReference type="ARBA" id="ARBA00023136"/>
    </source>
</evidence>
<feature type="transmembrane region" description="Helical" evidence="6">
    <location>
        <begin position="49"/>
        <end position="69"/>
    </location>
</feature>
<dbReference type="InterPro" id="IPR020846">
    <property type="entry name" value="MFS_dom"/>
</dbReference>
<proteinExistence type="predicted"/>
<dbReference type="Pfam" id="PF07690">
    <property type="entry name" value="MFS_1"/>
    <property type="match status" value="1"/>
</dbReference>
<keyword evidence="4 6" id="KW-1133">Transmembrane helix</keyword>
<evidence type="ECO:0000256" key="1">
    <source>
        <dbReference type="ARBA" id="ARBA00004651"/>
    </source>
</evidence>
<feature type="transmembrane region" description="Helical" evidence="6">
    <location>
        <begin position="18"/>
        <end position="37"/>
    </location>
</feature>
<comment type="subcellular location">
    <subcellularLocation>
        <location evidence="1">Cell membrane</location>
        <topology evidence="1">Multi-pass membrane protein</topology>
    </subcellularLocation>
</comment>
<dbReference type="Gene3D" id="1.20.1250.20">
    <property type="entry name" value="MFS general substrate transporter like domains"/>
    <property type="match status" value="1"/>
</dbReference>
<dbReference type="CDD" id="cd17321">
    <property type="entry name" value="MFS_MMR_MDR_like"/>
    <property type="match status" value="1"/>
</dbReference>
<name>A0A7X0RQA3_9BACL</name>
<organism evidence="8 9">
    <name type="scientific">Cohnella nanjingensis</name>
    <dbReference type="NCBI Taxonomy" id="1387779"/>
    <lineage>
        <taxon>Bacteria</taxon>
        <taxon>Bacillati</taxon>
        <taxon>Bacillota</taxon>
        <taxon>Bacilli</taxon>
        <taxon>Bacillales</taxon>
        <taxon>Paenibacillaceae</taxon>
        <taxon>Cohnella</taxon>
    </lineage>
</organism>
<evidence type="ECO:0000313" key="9">
    <source>
        <dbReference type="Proteomes" id="UP000547209"/>
    </source>
</evidence>
<evidence type="ECO:0000256" key="3">
    <source>
        <dbReference type="ARBA" id="ARBA00022692"/>
    </source>
</evidence>
<evidence type="ECO:0000256" key="4">
    <source>
        <dbReference type="ARBA" id="ARBA00022989"/>
    </source>
</evidence>
<feature type="transmembrane region" description="Helical" evidence="6">
    <location>
        <begin position="81"/>
        <end position="107"/>
    </location>
</feature>
<dbReference type="PANTHER" id="PTHR42718">
    <property type="entry name" value="MAJOR FACILITATOR SUPERFAMILY MULTIDRUG TRANSPORTER MFSC"/>
    <property type="match status" value="1"/>
</dbReference>
<feature type="transmembrane region" description="Helical" evidence="6">
    <location>
        <begin position="382"/>
        <end position="405"/>
    </location>
</feature>
<protein>
    <submittedName>
        <fullName evidence="8">MFS transporter</fullName>
    </submittedName>
</protein>
<evidence type="ECO:0000256" key="2">
    <source>
        <dbReference type="ARBA" id="ARBA00022448"/>
    </source>
</evidence>
<dbReference type="PROSITE" id="PS50850">
    <property type="entry name" value="MFS"/>
    <property type="match status" value="1"/>
</dbReference>
<feature type="transmembrane region" description="Helical" evidence="6">
    <location>
        <begin position="257"/>
        <end position="278"/>
    </location>
</feature>
<dbReference type="InterPro" id="IPR036259">
    <property type="entry name" value="MFS_trans_sf"/>
</dbReference>
<dbReference type="Gene3D" id="1.20.1720.10">
    <property type="entry name" value="Multidrug resistance protein D"/>
    <property type="match status" value="1"/>
</dbReference>
<accession>A0A7X0RQA3</accession>
<evidence type="ECO:0000256" key="6">
    <source>
        <dbReference type="SAM" id="Phobius"/>
    </source>
</evidence>
<feature type="transmembrane region" description="Helical" evidence="6">
    <location>
        <begin position="139"/>
        <end position="161"/>
    </location>
</feature>
<keyword evidence="3 6" id="KW-0812">Transmembrane</keyword>
<gene>
    <name evidence="8" type="ORF">H7C19_12850</name>
</gene>
<dbReference type="SUPFAM" id="SSF103473">
    <property type="entry name" value="MFS general substrate transporter"/>
    <property type="match status" value="1"/>
</dbReference>
<dbReference type="RefSeq" id="WP_185143052.1">
    <property type="nucleotide sequence ID" value="NZ_JACJVP010000022.1"/>
</dbReference>
<sequence length="466" mass="49828">MNVQTTKPAEAGNRLMRILMLTLTISMMSGIMFNIALPQISEDFGLTLAQVSWLSSAYILIYAIGAVTYGKLADRYPLKTLVTFGLLLFGAGSLIGLASHTFALALIGRCLQSAGAAVIPAVAMLIPIRYFAPERRGSALGLTAVGLALGSALGPVISALIVSFLHWRWLFAVPLLILIALPMYRKHLADEQLREAGKFDWGGGMLLAVTVALLLLSVTNGWTFALGGAAALTLFIARVRTAREPFIEPTLFRNRKYVLGLTVAFLINGIGCSLNVLSPLLLSKVQALPSVWIGFTLVPAAVASAVWGRKGGRLADLKGNAYLWYIATGLAFACHALLSTFAASAAPFIAGILILGTVGQSFLVIALSNAISRVLPQEQTGVGMGMLAMVNFISQGIAIGIYGKMADRSGAAHLSWNPLFGHAKGMIFSNIWLVLAVMQVVSLAVYYYAFGRRRRIEASKHELNMA</sequence>
<dbReference type="InterPro" id="IPR011701">
    <property type="entry name" value="MFS"/>
</dbReference>
<dbReference type="GO" id="GO:0005886">
    <property type="term" value="C:plasma membrane"/>
    <property type="evidence" value="ECO:0007669"/>
    <property type="project" value="UniProtKB-SubCell"/>
</dbReference>
<reference evidence="8 9" key="1">
    <citation type="submission" date="2020-08" db="EMBL/GenBank/DDBJ databases">
        <title>Cohnella phylogeny.</title>
        <authorList>
            <person name="Dunlap C."/>
        </authorList>
    </citation>
    <scope>NUCLEOTIDE SEQUENCE [LARGE SCALE GENOMIC DNA]</scope>
    <source>
        <strain evidence="8 9">DSM 28246</strain>
    </source>
</reference>
<keyword evidence="2" id="KW-0813">Transport</keyword>
<feature type="transmembrane region" description="Helical" evidence="6">
    <location>
        <begin position="321"/>
        <end position="342"/>
    </location>
</feature>
<feature type="domain" description="Major facilitator superfamily (MFS) profile" evidence="7">
    <location>
        <begin position="14"/>
        <end position="454"/>
    </location>
</feature>
<feature type="transmembrane region" description="Helical" evidence="6">
    <location>
        <begin position="113"/>
        <end position="132"/>
    </location>
</feature>
<dbReference type="Proteomes" id="UP000547209">
    <property type="component" value="Unassembled WGS sequence"/>
</dbReference>
<evidence type="ECO:0000313" key="8">
    <source>
        <dbReference type="EMBL" id="MBB6671571.1"/>
    </source>
</evidence>
<feature type="transmembrane region" description="Helical" evidence="6">
    <location>
        <begin position="425"/>
        <end position="450"/>
    </location>
</feature>
<dbReference type="AlphaFoldDB" id="A0A7X0RQA3"/>
<dbReference type="PRINTS" id="PR01036">
    <property type="entry name" value="TCRTETB"/>
</dbReference>
<dbReference type="PANTHER" id="PTHR42718:SF9">
    <property type="entry name" value="MAJOR FACILITATOR SUPERFAMILY MULTIDRUG TRANSPORTER MFSC"/>
    <property type="match status" value="1"/>
</dbReference>
<feature type="transmembrane region" description="Helical" evidence="6">
    <location>
        <begin position="290"/>
        <end position="309"/>
    </location>
</feature>
<comment type="caution">
    <text evidence="8">The sequence shown here is derived from an EMBL/GenBank/DDBJ whole genome shotgun (WGS) entry which is preliminary data.</text>
</comment>
<dbReference type="GO" id="GO:0022857">
    <property type="term" value="F:transmembrane transporter activity"/>
    <property type="evidence" value="ECO:0007669"/>
    <property type="project" value="InterPro"/>
</dbReference>
<evidence type="ECO:0000259" key="7">
    <source>
        <dbReference type="PROSITE" id="PS50850"/>
    </source>
</evidence>
<feature type="transmembrane region" description="Helical" evidence="6">
    <location>
        <begin position="348"/>
        <end position="370"/>
    </location>
</feature>
<feature type="transmembrane region" description="Helical" evidence="6">
    <location>
        <begin position="167"/>
        <end position="184"/>
    </location>
</feature>